<organism evidence="2 3">
    <name type="scientific">Microbacterium oleivorans</name>
    <dbReference type="NCBI Taxonomy" id="273677"/>
    <lineage>
        <taxon>Bacteria</taxon>
        <taxon>Bacillati</taxon>
        <taxon>Actinomycetota</taxon>
        <taxon>Actinomycetes</taxon>
        <taxon>Micrococcales</taxon>
        <taxon>Microbacteriaceae</taxon>
        <taxon>Microbacterium</taxon>
    </lineage>
</organism>
<dbReference type="eggNOG" id="COG0711">
    <property type="taxonomic scope" value="Bacteria"/>
</dbReference>
<comment type="caution">
    <text evidence="2">The sequence shown here is derived from an EMBL/GenBank/DDBJ whole genome shotgun (WGS) entry which is preliminary data.</text>
</comment>
<protein>
    <recommendedName>
        <fullName evidence="4">DUF3618 domain-containing protein</fullName>
    </recommendedName>
</protein>
<evidence type="ECO:0008006" key="4">
    <source>
        <dbReference type="Google" id="ProtNLM"/>
    </source>
</evidence>
<accession>A0A031FUH8</accession>
<gene>
    <name evidence="2" type="ORF">BW34_01848</name>
</gene>
<proteinExistence type="predicted"/>
<dbReference type="EMBL" id="JFYO01000005">
    <property type="protein sequence ID" value="EZP27856.1"/>
    <property type="molecule type" value="Genomic_DNA"/>
</dbReference>
<feature type="compositionally biased region" description="Basic and acidic residues" evidence="1">
    <location>
        <begin position="235"/>
        <end position="247"/>
    </location>
</feature>
<dbReference type="Proteomes" id="UP000024001">
    <property type="component" value="Unassembled WGS sequence"/>
</dbReference>
<sequence length="247" mass="24840">MSVGNGPAGTGGAEADSGTTETVKQEASAVTGTATDAAKDVAHTAKDEAASVATEAKTQLKDLYSQSRSELSGQAAQQQERVASGLKSVGEELGSMARNSEGGGVATDLVQQLSARLADAATWLGDRDPAALLDEVKRFARRRPVAFIAGAAVVGIVAGRLVRAMASHDDAGTATAGRSITPTPAGAGVPASASATPVGGDEPSYLDPIATNPTAGLPSSSTPLYDESAGALRGTEGRDTDERRDSF</sequence>
<feature type="compositionally biased region" description="Low complexity" evidence="1">
    <location>
        <begin position="182"/>
        <end position="198"/>
    </location>
</feature>
<feature type="region of interest" description="Disordered" evidence="1">
    <location>
        <begin position="172"/>
        <end position="247"/>
    </location>
</feature>
<feature type="compositionally biased region" description="Polar residues" evidence="1">
    <location>
        <begin position="211"/>
        <end position="223"/>
    </location>
</feature>
<dbReference type="AlphaFoldDB" id="A0A031FUH8"/>
<evidence type="ECO:0000256" key="1">
    <source>
        <dbReference type="SAM" id="MobiDB-lite"/>
    </source>
</evidence>
<evidence type="ECO:0000313" key="3">
    <source>
        <dbReference type="Proteomes" id="UP000024001"/>
    </source>
</evidence>
<reference evidence="2 3" key="1">
    <citation type="submission" date="2014-03" db="EMBL/GenBank/DDBJ databases">
        <title>Draft Genome Sequences of 13 Willow Endophytes.</title>
        <authorList>
            <person name="Gan H.Y."/>
            <person name="Gan H.M."/>
            <person name="Savka M.A."/>
            <person name="Hudson A.O."/>
        </authorList>
    </citation>
    <scope>NUCLEOTIDE SEQUENCE [LARGE SCALE GENOMIC DNA]</scope>
    <source>
        <strain evidence="2 3">RIT293</strain>
    </source>
</reference>
<name>A0A031FUH8_9MICO</name>
<evidence type="ECO:0000313" key="2">
    <source>
        <dbReference type="EMBL" id="EZP27856.1"/>
    </source>
</evidence>
<dbReference type="RefSeq" id="WP_052009445.1">
    <property type="nucleotide sequence ID" value="NZ_JFYO01000005.1"/>
</dbReference>
<dbReference type="OrthoDB" id="4578793at2"/>
<dbReference type="PATRIC" id="fig|273677.3.peg.1832"/>
<keyword evidence="3" id="KW-1185">Reference proteome</keyword>
<feature type="region of interest" description="Disordered" evidence="1">
    <location>
        <begin position="1"/>
        <end position="35"/>
    </location>
</feature>
<feature type="compositionally biased region" description="Gly residues" evidence="1">
    <location>
        <begin position="1"/>
        <end position="12"/>
    </location>
</feature>